<evidence type="ECO:0000259" key="4">
    <source>
        <dbReference type="PROSITE" id="PS50825"/>
    </source>
</evidence>
<proteinExistence type="predicted"/>
<dbReference type="InterPro" id="IPR003410">
    <property type="entry name" value="HYR_dom"/>
</dbReference>
<evidence type="ECO:0008006" key="7">
    <source>
        <dbReference type="Google" id="ProtNLM"/>
    </source>
</evidence>
<feature type="domain" description="HYR" evidence="4">
    <location>
        <begin position="1240"/>
        <end position="1321"/>
    </location>
</feature>
<name>A0A512MFG5_9BACT</name>
<evidence type="ECO:0000259" key="3">
    <source>
        <dbReference type="PROSITE" id="PS50022"/>
    </source>
</evidence>
<comment type="caution">
    <text evidence="5">The sequence shown here is derived from an EMBL/GenBank/DDBJ whole genome shotgun (WGS) entry which is preliminary data.</text>
</comment>
<organism evidence="5 6">
    <name type="scientific">Brevifollis gellanilyticus</name>
    <dbReference type="NCBI Taxonomy" id="748831"/>
    <lineage>
        <taxon>Bacteria</taxon>
        <taxon>Pseudomonadati</taxon>
        <taxon>Verrucomicrobiota</taxon>
        <taxon>Verrucomicrobiia</taxon>
        <taxon>Verrucomicrobiales</taxon>
        <taxon>Verrucomicrobiaceae</taxon>
    </lineage>
</organism>
<dbReference type="InterPro" id="IPR022409">
    <property type="entry name" value="PKD/Chitinase_dom"/>
</dbReference>
<feature type="signal peptide" evidence="2">
    <location>
        <begin position="1"/>
        <end position="23"/>
    </location>
</feature>
<feature type="domain" description="F5/8 type C" evidence="3">
    <location>
        <begin position="814"/>
        <end position="983"/>
    </location>
</feature>
<protein>
    <recommendedName>
        <fullName evidence="7">HYR domain-containing protein</fullName>
    </recommendedName>
</protein>
<evidence type="ECO:0000256" key="1">
    <source>
        <dbReference type="ARBA" id="ARBA00022737"/>
    </source>
</evidence>
<evidence type="ECO:0000313" key="6">
    <source>
        <dbReference type="Proteomes" id="UP000321577"/>
    </source>
</evidence>
<dbReference type="PANTHER" id="PTHR24273">
    <property type="entry name" value="FI04643P-RELATED"/>
    <property type="match status" value="1"/>
</dbReference>
<dbReference type="InterPro" id="IPR013783">
    <property type="entry name" value="Ig-like_fold"/>
</dbReference>
<dbReference type="Gene3D" id="2.60.40.10">
    <property type="entry name" value="Immunoglobulins"/>
    <property type="match status" value="1"/>
</dbReference>
<accession>A0A512MFG5</accession>
<reference evidence="5 6" key="1">
    <citation type="submission" date="2019-07" db="EMBL/GenBank/DDBJ databases">
        <title>Whole genome shotgun sequence of Brevifollis gellanilyticus NBRC 108608.</title>
        <authorList>
            <person name="Hosoyama A."/>
            <person name="Uohara A."/>
            <person name="Ohji S."/>
            <person name="Ichikawa N."/>
        </authorList>
    </citation>
    <scope>NUCLEOTIDE SEQUENCE [LARGE SCALE GENOMIC DNA]</scope>
    <source>
        <strain evidence="5 6">NBRC 108608</strain>
    </source>
</reference>
<gene>
    <name evidence="5" type="ORF">BGE01nite_47370</name>
</gene>
<dbReference type="RefSeq" id="WP_146854354.1">
    <property type="nucleotide sequence ID" value="NZ_BKAG01000049.1"/>
</dbReference>
<feature type="domain" description="HYR" evidence="4">
    <location>
        <begin position="737"/>
        <end position="818"/>
    </location>
</feature>
<feature type="domain" description="F5/8 type C" evidence="3">
    <location>
        <begin position="32"/>
        <end position="199"/>
    </location>
</feature>
<feature type="domain" description="HYR" evidence="4">
    <location>
        <begin position="1493"/>
        <end position="1574"/>
    </location>
</feature>
<dbReference type="Gene3D" id="2.60.120.260">
    <property type="entry name" value="Galactose-binding domain-like"/>
    <property type="match status" value="4"/>
</dbReference>
<dbReference type="InterPro" id="IPR000421">
    <property type="entry name" value="FA58C"/>
</dbReference>
<dbReference type="PROSITE" id="PS50825">
    <property type="entry name" value="HYR"/>
    <property type="match status" value="5"/>
</dbReference>
<dbReference type="OrthoDB" id="200230at2"/>
<keyword evidence="6" id="KW-1185">Reference proteome</keyword>
<dbReference type="SMART" id="SM00089">
    <property type="entry name" value="PKD"/>
    <property type="match status" value="3"/>
</dbReference>
<keyword evidence="1" id="KW-0677">Repeat</keyword>
<dbReference type="PROSITE" id="PS50022">
    <property type="entry name" value="FA58C_3"/>
    <property type="match status" value="2"/>
</dbReference>
<dbReference type="Pfam" id="PF02494">
    <property type="entry name" value="HYR"/>
    <property type="match status" value="4"/>
</dbReference>
<dbReference type="Proteomes" id="UP000321577">
    <property type="component" value="Unassembled WGS sequence"/>
</dbReference>
<feature type="domain" description="HYR" evidence="4">
    <location>
        <begin position="375"/>
        <end position="456"/>
    </location>
</feature>
<keyword evidence="2" id="KW-0732">Signal</keyword>
<feature type="chain" id="PRO_5021987674" description="HYR domain-containing protein" evidence="2">
    <location>
        <begin position="24"/>
        <end position="1876"/>
    </location>
</feature>
<evidence type="ECO:0000256" key="2">
    <source>
        <dbReference type="SAM" id="SignalP"/>
    </source>
</evidence>
<sequence length="1876" mass="197229">MRTSSLSRLIILWSLLAATPSYAGVVLSGGITLVKEGGTGHGTASNIALGKTAFAKDEIGAAPHAISKVNDGQSGNSNSWIAGTQNSFVGINLGATALPVRGVAFARDNNGTYTDRTFGLYELQYTTTPNPGAATPEGSWTTVGTMDYQTAGGANFSLPSRRHLFNLPSTVMATGIRLKVNATTAFDLTCVDELEVYDQPLLAAPVLITQGERFRSNNLAEGKPAFAQNEIGVAPHTVSKLNNGLYGNTEAWIAGASTTFAGINLGSTPVTLNKVAFSRDHTGAVSDRWAGTYTFQYTTTPNPGASTPDADWISLGVVDYATLPTTGLFSQPARRHVWSFVEVQATGFRLKIVTTGGSAQYVALDEIELYDSNNHELNPPMITPPANVTVSSTSLDGAIVTYPPATVVDESAPAPSVTYSHPSGSAFPMGATTVTVTATDSFGIVATSTFTVSVTASAGGIFLSDNLAAGKTAFAKDEIGVAPHAIPNLNDGGYGNASSWIAGSADSFVGINLGTTPVQISQVAWGRDNTGAAVDRWPGVYTLQYTTVPNPKATTPDASWTTLSVVDTAVLTAAGTYPGPQRRHRWSFTPVMATGFRLLTLAPGDASTHIAIDELELYDSTATVPASGLILIASGLIAPSTLTQSFTANMGATTIRQFMIYNAGGSSVPVNVSLSGGSADAFILNDVTVPASLAAGATAVFTVSHSPFAIGDVQTVIVHVTGAAPAPYAITLRASGIDTQPPVISPRAAVTHHTTTYTSQIVTFEPAEVSDNYDPAPVVTYSHPSGSTFPYGLTEVTVTAVDDNGNTSTSKFTVEVINQLTLREQGSGPHSDNLAIVNTAFASYYYGSYSPSQANNGIYGLNNSWRTGGSPAFFGISFGSTLTTVSQAAWGHDNGGNSSLGSSFLAEYTLQYTTTPNPDANATWVNIGRVDYRNISHSGLMSEPRFRHLWSFPPVQATGIRLLMKNDEIYPAFAIDEFELYDEATSHELNAPFIANMPTVQGTSLDGSPVPVTYPVPAVFDDTDPAPVITFNPPAGTPFARGQHSVLVTATDMHGNAATKSLGVVVSSQGAPALVGQGGVVKAGNLCSGKTAFAKDEIGVAPHAISKVIDGLYGNASSWIPGSVNSFIGVNLGASPVTLDRVAWGRDNTGASTDRWSGLYFLEYTTTPNPNETTPDSAWTTIWMVDYTTMAVSGSFSQPSRRHLWSFAPVQATGFRLRMLPAAATIAIDEIELYNSATLADTSAPVIATHANVSASAPTGASMTVTYNPAAVSDDLDPAPVMTYSPPSGSSFSLGDTLVTITATDAAGNSSTSTFTVTVTRPLQLVRQAGRSMTNNLASGRTAFAKDVIGAAPHSISNLNNGTYGNPSSWLAGSASSFIGINLGAVPVTLTQVAFGRDNTNISADRWPGVYTLQYTTTPNPDASTPDAQWISFGVLDYNTLPTTGLFSQANRRHLWSFPALQATGFRMKIQSPNGGSGLVAIDELELYDDTAISREPPVISTHPNVSLTVNSLAGGVVHYSPAIAADDDDPAPVITYSRASGSLFPLGGTSVTITATDLYGNSSTSTFDVVVSLPAPVLRGQGGSIASGNLAAGAPVFSSDFTPGHEHALLNNGTYGDSSSWTPYFSFGSVGINFGATPVPISRVAFGRDNTGVVTDRWQAIYYLQFTTVPNPNLMTPDEAWTLLGTIDYTTIPQTGLFSHPARRHVWSFFPVLATGFRIFATSYGGSVGNYVAIDELELYNSPLEGWRTQHFGTGSFKVGLGDDYDNDGLTNLEEFAFGFNPTKSRRDGLSYQGNVIVPGLPVANPLSAMFVRRKDYAAAGLTYTVEMSPDLSFWNPATTPPTVLADDGLHEVLSVPFPPAQDRYFFRVKVTASP</sequence>
<dbReference type="PANTHER" id="PTHR24273:SF32">
    <property type="entry name" value="HYALIN"/>
    <property type="match status" value="1"/>
</dbReference>
<feature type="domain" description="HYR" evidence="4">
    <location>
        <begin position="987"/>
        <end position="1068"/>
    </location>
</feature>
<dbReference type="EMBL" id="BKAG01000049">
    <property type="protein sequence ID" value="GEP45446.1"/>
    <property type="molecule type" value="Genomic_DNA"/>
</dbReference>
<evidence type="ECO:0000313" key="5">
    <source>
        <dbReference type="EMBL" id="GEP45446.1"/>
    </source>
</evidence>